<dbReference type="Proteomes" id="UP000015105">
    <property type="component" value="Chromosome 5D"/>
</dbReference>
<dbReference type="AlphaFoldDB" id="A0A453JJ30"/>
<evidence type="ECO:0000256" key="1">
    <source>
        <dbReference type="SAM" id="MobiDB-lite"/>
    </source>
</evidence>
<reference evidence="2" key="5">
    <citation type="journal article" date="2021" name="G3 (Bethesda)">
        <title>Aegilops tauschii genome assembly Aet v5.0 features greater sequence contiguity and improved annotation.</title>
        <authorList>
            <person name="Wang L."/>
            <person name="Zhu T."/>
            <person name="Rodriguez J.C."/>
            <person name="Deal K.R."/>
            <person name="Dubcovsky J."/>
            <person name="McGuire P.E."/>
            <person name="Lux T."/>
            <person name="Spannagl M."/>
            <person name="Mayer K.F.X."/>
            <person name="Baldrich P."/>
            <person name="Meyers B.C."/>
            <person name="Huo N."/>
            <person name="Gu Y.Q."/>
            <person name="Zhou H."/>
            <person name="Devos K.M."/>
            <person name="Bennetzen J.L."/>
            <person name="Unver T."/>
            <person name="Budak H."/>
            <person name="Gulick P.J."/>
            <person name="Galiba G."/>
            <person name="Kalapos B."/>
            <person name="Nelson D.R."/>
            <person name="Li P."/>
            <person name="You F.M."/>
            <person name="Luo M.C."/>
            <person name="Dvorak J."/>
        </authorList>
    </citation>
    <scope>NUCLEOTIDE SEQUENCE [LARGE SCALE GENOMIC DNA]</scope>
    <source>
        <strain evidence="2">cv. AL8/78</strain>
    </source>
</reference>
<sequence length="173" mass="18834">MAPHYQATTLIASPSYPDAITWSSDNLVAVASGHIVTILNPAALDGPRGLVVLRPRDPFPIGVVSREDLFEPSLVPTSLARDTEPCARSVSWSQQGFAPNSGCLLAVCTVDGHVNLYRPPVSEFCDDWVKEKANIDHAPQEKLNNKHTLDTGYAGELQEPLSLRGPGRRKRKP</sequence>
<dbReference type="InterPro" id="IPR044230">
    <property type="entry name" value="GTF3C4"/>
</dbReference>
<dbReference type="Gramene" id="AET5Gv20079600.25">
    <property type="protein sequence ID" value="AET5Gv20079600.25"/>
    <property type="gene ID" value="AET5Gv20079600"/>
</dbReference>
<dbReference type="PANTHER" id="PTHR15496:SF2">
    <property type="entry name" value="GENERAL TRANSCRIPTION FACTOR 3C POLYPEPTIDE 4"/>
    <property type="match status" value="1"/>
</dbReference>
<accession>A0A453JJ30</accession>
<organism evidence="2 3">
    <name type="scientific">Aegilops tauschii subsp. strangulata</name>
    <name type="common">Goatgrass</name>
    <dbReference type="NCBI Taxonomy" id="200361"/>
    <lineage>
        <taxon>Eukaryota</taxon>
        <taxon>Viridiplantae</taxon>
        <taxon>Streptophyta</taxon>
        <taxon>Embryophyta</taxon>
        <taxon>Tracheophyta</taxon>
        <taxon>Spermatophyta</taxon>
        <taxon>Magnoliopsida</taxon>
        <taxon>Liliopsida</taxon>
        <taxon>Poales</taxon>
        <taxon>Poaceae</taxon>
        <taxon>BOP clade</taxon>
        <taxon>Pooideae</taxon>
        <taxon>Triticodae</taxon>
        <taxon>Triticeae</taxon>
        <taxon>Triticinae</taxon>
        <taxon>Aegilops</taxon>
    </lineage>
</organism>
<dbReference type="GO" id="GO:0000127">
    <property type="term" value="C:transcription factor TFIIIC complex"/>
    <property type="evidence" value="ECO:0007669"/>
    <property type="project" value="InterPro"/>
</dbReference>
<protein>
    <recommendedName>
        <fullName evidence="4">Transcription factor IIIC 90kDa subunit N-terminal domain-containing protein</fullName>
    </recommendedName>
</protein>
<dbReference type="EnsemblPlants" id="AET5Gv20079600.25">
    <property type="protein sequence ID" value="AET5Gv20079600.25"/>
    <property type="gene ID" value="AET5Gv20079600"/>
</dbReference>
<dbReference type="GO" id="GO:0006384">
    <property type="term" value="P:transcription initiation at RNA polymerase III promoter"/>
    <property type="evidence" value="ECO:0007669"/>
    <property type="project" value="InterPro"/>
</dbReference>
<reference evidence="2" key="4">
    <citation type="submission" date="2019-03" db="UniProtKB">
        <authorList>
            <consortium name="EnsemblPlants"/>
        </authorList>
    </citation>
    <scope>IDENTIFICATION</scope>
</reference>
<reference evidence="3" key="1">
    <citation type="journal article" date="2014" name="Science">
        <title>Ancient hybridizations among the ancestral genomes of bread wheat.</title>
        <authorList>
            <consortium name="International Wheat Genome Sequencing Consortium,"/>
            <person name="Marcussen T."/>
            <person name="Sandve S.R."/>
            <person name="Heier L."/>
            <person name="Spannagl M."/>
            <person name="Pfeifer M."/>
            <person name="Jakobsen K.S."/>
            <person name="Wulff B.B."/>
            <person name="Steuernagel B."/>
            <person name="Mayer K.F."/>
            <person name="Olsen O.A."/>
        </authorList>
    </citation>
    <scope>NUCLEOTIDE SEQUENCE [LARGE SCALE GENOMIC DNA]</scope>
    <source>
        <strain evidence="3">cv. AL8/78</strain>
    </source>
</reference>
<dbReference type="GO" id="GO:0004402">
    <property type="term" value="F:histone acetyltransferase activity"/>
    <property type="evidence" value="ECO:0007669"/>
    <property type="project" value="InterPro"/>
</dbReference>
<feature type="compositionally biased region" description="Basic and acidic residues" evidence="1">
    <location>
        <begin position="139"/>
        <end position="149"/>
    </location>
</feature>
<dbReference type="PANTHER" id="PTHR15496">
    <property type="entry name" value="GENERAL TRANSCRIPTION FACTOR 3C POLYPEPTIDE 4 FAMILY"/>
    <property type="match status" value="1"/>
</dbReference>
<evidence type="ECO:0000313" key="3">
    <source>
        <dbReference type="Proteomes" id="UP000015105"/>
    </source>
</evidence>
<evidence type="ECO:0008006" key="4">
    <source>
        <dbReference type="Google" id="ProtNLM"/>
    </source>
</evidence>
<feature type="region of interest" description="Disordered" evidence="1">
    <location>
        <begin position="139"/>
        <end position="173"/>
    </location>
</feature>
<reference evidence="2" key="3">
    <citation type="journal article" date="2017" name="Nature">
        <title>Genome sequence of the progenitor of the wheat D genome Aegilops tauschii.</title>
        <authorList>
            <person name="Luo M.C."/>
            <person name="Gu Y.Q."/>
            <person name="Puiu D."/>
            <person name="Wang H."/>
            <person name="Twardziok S.O."/>
            <person name="Deal K.R."/>
            <person name="Huo N."/>
            <person name="Zhu T."/>
            <person name="Wang L."/>
            <person name="Wang Y."/>
            <person name="McGuire P.E."/>
            <person name="Liu S."/>
            <person name="Long H."/>
            <person name="Ramasamy R.K."/>
            <person name="Rodriguez J.C."/>
            <person name="Van S.L."/>
            <person name="Yuan L."/>
            <person name="Wang Z."/>
            <person name="Xia Z."/>
            <person name="Xiao L."/>
            <person name="Anderson O.D."/>
            <person name="Ouyang S."/>
            <person name="Liang Y."/>
            <person name="Zimin A.V."/>
            <person name="Pertea G."/>
            <person name="Qi P."/>
            <person name="Bennetzen J.L."/>
            <person name="Dai X."/>
            <person name="Dawson M.W."/>
            <person name="Muller H.G."/>
            <person name="Kugler K."/>
            <person name="Rivarola-Duarte L."/>
            <person name="Spannagl M."/>
            <person name="Mayer K.F.X."/>
            <person name="Lu F.H."/>
            <person name="Bevan M.W."/>
            <person name="Leroy P."/>
            <person name="Li P."/>
            <person name="You F.M."/>
            <person name="Sun Q."/>
            <person name="Liu Z."/>
            <person name="Lyons E."/>
            <person name="Wicker T."/>
            <person name="Salzberg S.L."/>
            <person name="Devos K.M."/>
            <person name="Dvorak J."/>
        </authorList>
    </citation>
    <scope>NUCLEOTIDE SEQUENCE [LARGE SCALE GENOMIC DNA]</scope>
    <source>
        <strain evidence="2">cv. AL8/78</strain>
    </source>
</reference>
<evidence type="ECO:0000313" key="2">
    <source>
        <dbReference type="EnsemblPlants" id="AET5Gv20079600.25"/>
    </source>
</evidence>
<reference evidence="3" key="2">
    <citation type="journal article" date="2017" name="Nat. Plants">
        <title>The Aegilops tauschii genome reveals multiple impacts of transposons.</title>
        <authorList>
            <person name="Zhao G."/>
            <person name="Zou C."/>
            <person name="Li K."/>
            <person name="Wang K."/>
            <person name="Li T."/>
            <person name="Gao L."/>
            <person name="Zhang X."/>
            <person name="Wang H."/>
            <person name="Yang Z."/>
            <person name="Liu X."/>
            <person name="Jiang W."/>
            <person name="Mao L."/>
            <person name="Kong X."/>
            <person name="Jiao Y."/>
            <person name="Jia J."/>
        </authorList>
    </citation>
    <scope>NUCLEOTIDE SEQUENCE [LARGE SCALE GENOMIC DNA]</scope>
    <source>
        <strain evidence="3">cv. AL8/78</strain>
    </source>
</reference>
<proteinExistence type="predicted"/>
<name>A0A453JJ30_AEGTS</name>
<keyword evidence="3" id="KW-1185">Reference proteome</keyword>